<dbReference type="Proteomes" id="UP000031202">
    <property type="component" value="Unassembled WGS sequence"/>
</dbReference>
<dbReference type="SUPFAM" id="SSF88713">
    <property type="entry name" value="Glycoside hydrolase/deacetylase"/>
    <property type="match status" value="1"/>
</dbReference>
<dbReference type="GO" id="GO:0005975">
    <property type="term" value="P:carbohydrate metabolic process"/>
    <property type="evidence" value="ECO:0007669"/>
    <property type="project" value="InterPro"/>
</dbReference>
<reference evidence="1 2" key="1">
    <citation type="submission" date="2014-12" db="EMBL/GenBank/DDBJ databases">
        <title>Genome sequencing of Microbacterium hominis TPW29.</title>
        <authorList>
            <person name="Tan P.W."/>
            <person name="Chan K.-G."/>
        </authorList>
    </citation>
    <scope>NUCLEOTIDE SEQUENCE [LARGE SCALE GENOMIC DNA]</scope>
    <source>
        <strain evidence="1 2">TPW29</strain>
    </source>
</reference>
<dbReference type="AlphaFoldDB" id="A0A0B4D531"/>
<dbReference type="PANTHER" id="PTHR30292:SF0">
    <property type="entry name" value="5-OXOPROLINASE SUBUNIT A"/>
    <property type="match status" value="1"/>
</dbReference>
<dbReference type="NCBIfam" id="NF003816">
    <property type="entry name" value="PRK05406.1-5"/>
    <property type="match status" value="1"/>
</dbReference>
<evidence type="ECO:0000313" key="2">
    <source>
        <dbReference type="Proteomes" id="UP000031202"/>
    </source>
</evidence>
<evidence type="ECO:0000313" key="1">
    <source>
        <dbReference type="EMBL" id="KIC59300.1"/>
    </source>
</evidence>
<dbReference type="NCBIfam" id="NF003814">
    <property type="entry name" value="PRK05406.1-3"/>
    <property type="match status" value="1"/>
</dbReference>
<protein>
    <recommendedName>
        <fullName evidence="3">LamB/YcsF family protein</fullName>
    </recommendedName>
</protein>
<dbReference type="Gene3D" id="3.20.20.370">
    <property type="entry name" value="Glycoside hydrolase/deacetylase"/>
    <property type="match status" value="1"/>
</dbReference>
<accession>A0A0B4D531</accession>
<dbReference type="Pfam" id="PF03746">
    <property type="entry name" value="LamB_YcsF"/>
    <property type="match status" value="1"/>
</dbReference>
<dbReference type="InterPro" id="IPR011330">
    <property type="entry name" value="Glyco_hydro/deAcase_b/a-brl"/>
</dbReference>
<proteinExistence type="predicted"/>
<dbReference type="PANTHER" id="PTHR30292">
    <property type="entry name" value="UNCHARACTERIZED PROTEIN YBGL-RELATED"/>
    <property type="match status" value="1"/>
</dbReference>
<evidence type="ECO:0008006" key="3">
    <source>
        <dbReference type="Google" id="ProtNLM"/>
    </source>
</evidence>
<dbReference type="CDD" id="cd10787">
    <property type="entry name" value="LamB_YcsF_like"/>
    <property type="match status" value="1"/>
</dbReference>
<sequence>MAVIDLNADLGETFGGLPTADDDAMFALISSASIACGGHAGDRASMRAAVERAARTGVAIGAHPSYPDRAGFGRTPLAMSAADLRRSLDDQLGTLAAVGADIRYVKPHGALYHAVRADAAHARAVVDAVAALAAGLGRAVPILGLDGVIADDASRAGIPFVREAFLDRGYLPDGGLVPRSDPGALLHDPDEVAARALRLARVGVVEAVDGSLVATGAASLCVHGDSPGAVAMARAVRAALDAAGVDVVAPW</sequence>
<dbReference type="InterPro" id="IPR005501">
    <property type="entry name" value="LamB/YcsF/PxpA-like"/>
</dbReference>
<gene>
    <name evidence="1" type="ORF">RM52_03605</name>
</gene>
<organism evidence="1 2">
    <name type="scientific">Microbacterium hominis</name>
    <dbReference type="NCBI Taxonomy" id="162426"/>
    <lineage>
        <taxon>Bacteria</taxon>
        <taxon>Bacillati</taxon>
        <taxon>Actinomycetota</taxon>
        <taxon>Actinomycetes</taxon>
        <taxon>Micrococcales</taxon>
        <taxon>Microbacteriaceae</taxon>
        <taxon>Microbacterium</taxon>
    </lineage>
</organism>
<dbReference type="RefSeq" id="WP_039413138.1">
    <property type="nucleotide sequence ID" value="NZ_JWSZ01000004.1"/>
</dbReference>
<name>A0A0B4D531_9MICO</name>
<dbReference type="EMBL" id="JWSZ01000004">
    <property type="protein sequence ID" value="KIC59300.1"/>
    <property type="molecule type" value="Genomic_DNA"/>
</dbReference>
<comment type="caution">
    <text evidence="1">The sequence shown here is derived from an EMBL/GenBank/DDBJ whole genome shotgun (WGS) entry which is preliminary data.</text>
</comment>